<keyword evidence="2" id="KW-0560">Oxidoreductase</keyword>
<name>A0A5N7DBG3_9EURO</name>
<dbReference type="FunFam" id="3.40.309.10:FF:000012">
    <property type="entry name" value="Betaine aldehyde dehydrogenase"/>
    <property type="match status" value="1"/>
</dbReference>
<dbReference type="InterPro" id="IPR016162">
    <property type="entry name" value="Ald_DH_N"/>
</dbReference>
<sequence>MSVIFNNPMHRFLWLGRLTPGLWTRHFRPARTEYIKHSLSPLLELISSNPNTPIILANMSSTTTDQQPIETRLFINGEFQPATSGKTFKLINPYTHEPVADVHEASEQDVDKAVAAAKAAFPAWRDLTPDDRGVYLRKLSSLIKENIPELARLESISMGKPVSLYIDGKMAADTFAYFAETGWHAQGTSSVNTPGVLGLSLRQPYGVVGAIIPWNVPLALFSFKVAPALAAGNTVVLKSSEKAPLTSAFAAKLIAEAGFPPGVVNIISGFGNPAGSAIASHMDVRCLSFTGSTATGQKIQIAAAKSNMKVVHLELGGKTPAIIFEDADIEKAAEKTQFSIHFTSGQTCFANSRIYVQESVADKFISMFKEKFGAAAHMGNPLEPTTNHGPQADNIQYERVKSYLEIGETDGKLTLGGDGGKGFIKPTVFENVPDDSRLMKEEVFGPVVAINTFKTEEEAIERANASEFGLYASVFTKDMDRAVRLSKLLEAGTVGVNCTSPSMVKDMPMGGYKQSGLGREGLLSGLDSYLETKTVLISTSS</sequence>
<dbReference type="InterPro" id="IPR015590">
    <property type="entry name" value="Aldehyde_DH_dom"/>
</dbReference>
<dbReference type="GeneID" id="43666959"/>
<evidence type="ECO:0000259" key="5">
    <source>
        <dbReference type="Pfam" id="PF00171"/>
    </source>
</evidence>
<dbReference type="GO" id="GO:0004029">
    <property type="term" value="F:aldehyde dehydrogenase (NAD+) activity"/>
    <property type="evidence" value="ECO:0007669"/>
    <property type="project" value="UniProtKB-EC"/>
</dbReference>
<dbReference type="Proteomes" id="UP000325579">
    <property type="component" value="Unassembled WGS sequence"/>
</dbReference>
<dbReference type="Gene3D" id="3.40.309.10">
    <property type="entry name" value="Aldehyde Dehydrogenase, Chain A, domain 2"/>
    <property type="match status" value="1"/>
</dbReference>
<comment type="similarity">
    <text evidence="1">Belongs to the aldehyde dehydrogenase family.</text>
</comment>
<dbReference type="Pfam" id="PF00171">
    <property type="entry name" value="Aldedh"/>
    <property type="match status" value="1"/>
</dbReference>
<dbReference type="RefSeq" id="XP_031940437.1">
    <property type="nucleotide sequence ID" value="XM_032082268.1"/>
</dbReference>
<dbReference type="InterPro" id="IPR016163">
    <property type="entry name" value="Ald_DH_C"/>
</dbReference>
<evidence type="ECO:0000313" key="7">
    <source>
        <dbReference type="Proteomes" id="UP000325579"/>
    </source>
</evidence>
<dbReference type="EMBL" id="ML736780">
    <property type="protein sequence ID" value="KAE8403118.1"/>
    <property type="molecule type" value="Genomic_DNA"/>
</dbReference>
<evidence type="ECO:0000256" key="1">
    <source>
        <dbReference type="ARBA" id="ARBA00009986"/>
    </source>
</evidence>
<dbReference type="FunFam" id="3.40.605.10:FF:000001">
    <property type="entry name" value="Aldehyde dehydrogenase 1"/>
    <property type="match status" value="1"/>
</dbReference>
<reference evidence="6 7" key="1">
    <citation type="submission" date="2019-04" db="EMBL/GenBank/DDBJ databases">
        <authorList>
            <consortium name="DOE Joint Genome Institute"/>
            <person name="Mondo S."/>
            <person name="Kjaerbolling I."/>
            <person name="Vesth T."/>
            <person name="Frisvad J.C."/>
            <person name="Nybo J.L."/>
            <person name="Theobald S."/>
            <person name="Kildgaard S."/>
            <person name="Isbrandt T."/>
            <person name="Kuo A."/>
            <person name="Sato A."/>
            <person name="Lyhne E.K."/>
            <person name="Kogle M.E."/>
            <person name="Wiebenga A."/>
            <person name="Kun R.S."/>
            <person name="Lubbers R.J."/>
            <person name="Makela M.R."/>
            <person name="Barry K."/>
            <person name="Chovatia M."/>
            <person name="Clum A."/>
            <person name="Daum C."/>
            <person name="Haridas S."/>
            <person name="He G."/>
            <person name="LaButti K."/>
            <person name="Lipzen A."/>
            <person name="Riley R."/>
            <person name="Salamov A."/>
            <person name="Simmons B.A."/>
            <person name="Magnuson J.K."/>
            <person name="Henrissat B."/>
            <person name="Mortensen U.H."/>
            <person name="Larsen T.O."/>
            <person name="Devries R.P."/>
            <person name="Grigoriev I.V."/>
            <person name="Machida M."/>
            <person name="Baker S.E."/>
            <person name="Andersen M.R."/>
            <person name="Cantor M.N."/>
            <person name="Hua S.X."/>
        </authorList>
    </citation>
    <scope>NUCLEOTIDE SEQUENCE [LARGE SCALE GENOMIC DNA]</scope>
    <source>
        <strain evidence="6 7">CBS 119388</strain>
    </source>
</reference>
<evidence type="ECO:0000256" key="2">
    <source>
        <dbReference type="ARBA" id="ARBA00023002"/>
    </source>
</evidence>
<evidence type="ECO:0000256" key="4">
    <source>
        <dbReference type="ARBA" id="ARBA00049194"/>
    </source>
</evidence>
<evidence type="ECO:0000256" key="3">
    <source>
        <dbReference type="ARBA" id="ARBA00024226"/>
    </source>
</evidence>
<accession>A0A5N7DBG3</accession>
<evidence type="ECO:0000313" key="6">
    <source>
        <dbReference type="EMBL" id="KAE8403118.1"/>
    </source>
</evidence>
<protein>
    <recommendedName>
        <fullName evidence="3">aldehyde dehydrogenase (NAD(+))</fullName>
        <ecNumber evidence="3">1.2.1.3</ecNumber>
    </recommendedName>
</protein>
<proteinExistence type="inferred from homology"/>
<dbReference type="SUPFAM" id="SSF53720">
    <property type="entry name" value="ALDH-like"/>
    <property type="match status" value="1"/>
</dbReference>
<keyword evidence="7" id="KW-1185">Reference proteome</keyword>
<dbReference type="OrthoDB" id="310895at2759"/>
<gene>
    <name evidence="6" type="ORF">BDV37DRAFT_251202</name>
</gene>
<dbReference type="PANTHER" id="PTHR11699">
    <property type="entry name" value="ALDEHYDE DEHYDROGENASE-RELATED"/>
    <property type="match status" value="1"/>
</dbReference>
<dbReference type="AlphaFoldDB" id="A0A5N7DBG3"/>
<comment type="catalytic activity">
    <reaction evidence="4">
        <text>an aldehyde + NAD(+) + H2O = a carboxylate + NADH + 2 H(+)</text>
        <dbReference type="Rhea" id="RHEA:16185"/>
        <dbReference type="ChEBI" id="CHEBI:15377"/>
        <dbReference type="ChEBI" id="CHEBI:15378"/>
        <dbReference type="ChEBI" id="CHEBI:17478"/>
        <dbReference type="ChEBI" id="CHEBI:29067"/>
        <dbReference type="ChEBI" id="CHEBI:57540"/>
        <dbReference type="ChEBI" id="CHEBI:57945"/>
        <dbReference type="EC" id="1.2.1.3"/>
    </reaction>
</comment>
<organism evidence="6 7">
    <name type="scientific">Aspergillus pseudonomiae</name>
    <dbReference type="NCBI Taxonomy" id="1506151"/>
    <lineage>
        <taxon>Eukaryota</taxon>
        <taxon>Fungi</taxon>
        <taxon>Dikarya</taxon>
        <taxon>Ascomycota</taxon>
        <taxon>Pezizomycotina</taxon>
        <taxon>Eurotiomycetes</taxon>
        <taxon>Eurotiomycetidae</taxon>
        <taxon>Eurotiales</taxon>
        <taxon>Aspergillaceae</taxon>
        <taxon>Aspergillus</taxon>
        <taxon>Aspergillus subgen. Circumdati</taxon>
    </lineage>
</organism>
<dbReference type="Gene3D" id="3.40.605.10">
    <property type="entry name" value="Aldehyde Dehydrogenase, Chain A, domain 1"/>
    <property type="match status" value="1"/>
</dbReference>
<dbReference type="EC" id="1.2.1.3" evidence="3"/>
<dbReference type="InterPro" id="IPR016161">
    <property type="entry name" value="Ald_DH/histidinol_DH"/>
</dbReference>
<feature type="domain" description="Aldehyde dehydrogenase" evidence="5">
    <location>
        <begin position="82"/>
        <end position="535"/>
    </location>
</feature>